<proteinExistence type="predicted"/>
<keyword evidence="2" id="KW-1185">Reference proteome</keyword>
<reference evidence="1 2" key="1">
    <citation type="journal article" date="2021" name="Genome Biol.">
        <title>AFLAP: assembly-free linkage analysis pipeline using k-mers from genome sequencing data.</title>
        <authorList>
            <person name="Fletcher K."/>
            <person name="Zhang L."/>
            <person name="Gil J."/>
            <person name="Han R."/>
            <person name="Cavanaugh K."/>
            <person name="Michelmore R."/>
        </authorList>
    </citation>
    <scope>NUCLEOTIDE SEQUENCE [LARGE SCALE GENOMIC DNA]</scope>
    <source>
        <strain evidence="1 2">SF5</strain>
    </source>
</reference>
<dbReference type="InterPro" id="IPR036871">
    <property type="entry name" value="PX_dom_sf"/>
</dbReference>
<comment type="caution">
    <text evidence="1">The sequence shown here is derived from an EMBL/GenBank/DDBJ whole genome shotgun (WGS) entry which is preliminary data.</text>
</comment>
<dbReference type="AlphaFoldDB" id="A0A976IGU5"/>
<dbReference type="GeneID" id="94351941"/>
<dbReference type="KEGG" id="blac:94351941"/>
<dbReference type="SUPFAM" id="SSF64268">
    <property type="entry name" value="PX domain"/>
    <property type="match status" value="1"/>
</dbReference>
<dbReference type="RefSeq" id="XP_067820434.1">
    <property type="nucleotide sequence ID" value="XM_067966270.1"/>
</dbReference>
<organism evidence="1 2">
    <name type="scientific">Bremia lactucae</name>
    <name type="common">Lettuce downy mildew</name>
    <dbReference type="NCBI Taxonomy" id="4779"/>
    <lineage>
        <taxon>Eukaryota</taxon>
        <taxon>Sar</taxon>
        <taxon>Stramenopiles</taxon>
        <taxon>Oomycota</taxon>
        <taxon>Peronosporomycetes</taxon>
        <taxon>Peronosporales</taxon>
        <taxon>Peronosporaceae</taxon>
        <taxon>Bremia</taxon>
    </lineage>
</organism>
<evidence type="ECO:0000313" key="2">
    <source>
        <dbReference type="Proteomes" id="UP000294530"/>
    </source>
</evidence>
<name>A0A976IGU5_BRELC</name>
<dbReference type="GO" id="GO:0035091">
    <property type="term" value="F:phosphatidylinositol binding"/>
    <property type="evidence" value="ECO:0007669"/>
    <property type="project" value="InterPro"/>
</dbReference>
<evidence type="ECO:0000313" key="1">
    <source>
        <dbReference type="EMBL" id="TDH70935.1"/>
    </source>
</evidence>
<dbReference type="Proteomes" id="UP000294530">
    <property type="component" value="Unassembled WGS sequence"/>
</dbReference>
<dbReference type="EMBL" id="SHOA02000001">
    <property type="protein sequence ID" value="TDH70935.1"/>
    <property type="molecule type" value="Genomic_DNA"/>
</dbReference>
<protein>
    <recommendedName>
        <fullName evidence="3">PX domain-containing protein</fullName>
    </recommendedName>
</protein>
<gene>
    <name evidence="1" type="ORF">CCR75_008216</name>
</gene>
<sequence>MTVLNRIAFEDPNDFEYDPRFSINTDLGRHLSEISKSIKFAVILNQIQRIAIRGICDRPEHGLSTMYVIDIYSQHTQKGLPISKVRNIRLPKWCQIHTRTTERPDCQVEHCYSDFRALRERIYEAVDARDDEMHQMRCSYCNRVLWLITYGDFPSRYPNQGLLATYTGWRRLLTRSRRHKLEHFINELLTAVKDESYRHGKAQCEHFMMASQLLQAFLLKSSVTHCQEWESCKIE</sequence>
<evidence type="ECO:0008006" key="3">
    <source>
        <dbReference type="Google" id="ProtNLM"/>
    </source>
</evidence>
<dbReference type="OrthoDB" id="105473at2759"/>
<accession>A0A976IGU5</accession>